<gene>
    <name evidence="1" type="ORF">S06H3_05241</name>
</gene>
<accession>X1K4E7</accession>
<dbReference type="EMBL" id="BARV01001921">
    <property type="protein sequence ID" value="GAI01438.1"/>
    <property type="molecule type" value="Genomic_DNA"/>
</dbReference>
<proteinExistence type="predicted"/>
<dbReference type="Gene3D" id="3.30.870.10">
    <property type="entry name" value="Endonuclease Chain A"/>
    <property type="match status" value="1"/>
</dbReference>
<name>X1K4E7_9ZZZZ</name>
<feature type="non-terminal residue" evidence="1">
    <location>
        <position position="163"/>
    </location>
</feature>
<reference evidence="1" key="1">
    <citation type="journal article" date="2014" name="Front. Microbiol.">
        <title>High frequency of phylogenetically diverse reductive dehalogenase-homologous genes in deep subseafloor sedimentary metagenomes.</title>
        <authorList>
            <person name="Kawai M."/>
            <person name="Futagami T."/>
            <person name="Toyoda A."/>
            <person name="Takaki Y."/>
            <person name="Nishi S."/>
            <person name="Hori S."/>
            <person name="Arai W."/>
            <person name="Tsubouchi T."/>
            <person name="Morono Y."/>
            <person name="Uchiyama I."/>
            <person name="Ito T."/>
            <person name="Fujiyama A."/>
            <person name="Inagaki F."/>
            <person name="Takami H."/>
        </authorList>
    </citation>
    <scope>NUCLEOTIDE SEQUENCE</scope>
    <source>
        <strain evidence="1">Expedition CK06-06</strain>
    </source>
</reference>
<sequence>MRGFVSVIDIRRHISLSVQCIMRSTITGTDTTFITNEEEKTLRDRFRVLIKDTRFFDVLVGYFYTSGFNALYKSLKSAEKIRILIGISTSKQTFDIIQKAQSPVQGAFEFSHAEAKEEFSNTVAEEMENSEDNSSVEEGVNKFIEWLLTGKLEIKAYPSENIH</sequence>
<comment type="caution">
    <text evidence="1">The sequence shown here is derived from an EMBL/GenBank/DDBJ whole genome shotgun (WGS) entry which is preliminary data.</text>
</comment>
<organism evidence="1">
    <name type="scientific">marine sediment metagenome</name>
    <dbReference type="NCBI Taxonomy" id="412755"/>
    <lineage>
        <taxon>unclassified sequences</taxon>
        <taxon>metagenomes</taxon>
        <taxon>ecological metagenomes</taxon>
    </lineage>
</organism>
<dbReference type="AlphaFoldDB" id="X1K4E7"/>
<protein>
    <submittedName>
        <fullName evidence="1">Uncharacterized protein</fullName>
    </submittedName>
</protein>
<evidence type="ECO:0000313" key="1">
    <source>
        <dbReference type="EMBL" id="GAI01438.1"/>
    </source>
</evidence>